<proteinExistence type="predicted"/>
<dbReference type="Proteomes" id="UP001165960">
    <property type="component" value="Unassembled WGS sequence"/>
</dbReference>
<sequence length="151" mass="16451">MFSAFFSFLAALYTLANIQAHPFDGAQASNSLFELKKAFLHQLPDAQGSPTAYPIAISRTKAIKPAIISPLINPAALQKIKSIDHSLALSLIYGGDHIITSFSQTTSHPSNPEAFASHNVPKLETEPKRDSEIYACGTKYKRSLSETDQCL</sequence>
<organism evidence="1 2">
    <name type="scientific">Entomophthora muscae</name>
    <dbReference type="NCBI Taxonomy" id="34485"/>
    <lineage>
        <taxon>Eukaryota</taxon>
        <taxon>Fungi</taxon>
        <taxon>Fungi incertae sedis</taxon>
        <taxon>Zoopagomycota</taxon>
        <taxon>Entomophthoromycotina</taxon>
        <taxon>Entomophthoromycetes</taxon>
        <taxon>Entomophthorales</taxon>
        <taxon>Entomophthoraceae</taxon>
        <taxon>Entomophthora</taxon>
    </lineage>
</organism>
<reference evidence="1" key="1">
    <citation type="submission" date="2022-04" db="EMBL/GenBank/DDBJ databases">
        <title>Genome of the entomopathogenic fungus Entomophthora muscae.</title>
        <authorList>
            <person name="Elya C."/>
            <person name="Lovett B.R."/>
            <person name="Lee E."/>
            <person name="Macias A.M."/>
            <person name="Hajek A.E."/>
            <person name="De Bivort B.L."/>
            <person name="Kasson M.T."/>
            <person name="De Fine Licht H.H."/>
            <person name="Stajich J.E."/>
        </authorList>
    </citation>
    <scope>NUCLEOTIDE SEQUENCE</scope>
    <source>
        <strain evidence="1">Berkeley</strain>
    </source>
</reference>
<keyword evidence="2" id="KW-1185">Reference proteome</keyword>
<dbReference type="EMBL" id="QTSX02006463">
    <property type="protein sequence ID" value="KAJ9054167.1"/>
    <property type="molecule type" value="Genomic_DNA"/>
</dbReference>
<protein>
    <submittedName>
        <fullName evidence="1">Uncharacterized protein</fullName>
    </submittedName>
</protein>
<accession>A0ACC2RVT7</accession>
<name>A0ACC2RVT7_9FUNG</name>
<gene>
    <name evidence="1" type="ORF">DSO57_1017471</name>
</gene>
<evidence type="ECO:0000313" key="2">
    <source>
        <dbReference type="Proteomes" id="UP001165960"/>
    </source>
</evidence>
<evidence type="ECO:0000313" key="1">
    <source>
        <dbReference type="EMBL" id="KAJ9054167.1"/>
    </source>
</evidence>
<comment type="caution">
    <text evidence="1">The sequence shown here is derived from an EMBL/GenBank/DDBJ whole genome shotgun (WGS) entry which is preliminary data.</text>
</comment>